<evidence type="ECO:0000313" key="2">
    <source>
        <dbReference type="EMBL" id="GEP60452.1"/>
    </source>
</evidence>
<feature type="domain" description="Periplasmic binding protein" evidence="1">
    <location>
        <begin position="57"/>
        <end position="297"/>
    </location>
</feature>
<protein>
    <recommendedName>
        <fullName evidence="1">Periplasmic binding protein domain-containing protein</fullName>
    </recommendedName>
</protein>
<accession>A0A512NNE5</accession>
<dbReference type="Proteomes" id="UP000321058">
    <property type="component" value="Unassembled WGS sequence"/>
</dbReference>
<comment type="caution">
    <text evidence="2">The sequence shown here is derived from an EMBL/GenBank/DDBJ whole genome shotgun (WGS) entry which is preliminary data.</text>
</comment>
<dbReference type="InterPro" id="IPR025997">
    <property type="entry name" value="SBP_2_dom"/>
</dbReference>
<evidence type="ECO:0000313" key="3">
    <source>
        <dbReference type="Proteomes" id="UP000321058"/>
    </source>
</evidence>
<sequence>MSGAVALAAPTRAVAQQRRFTVGFANITNDPGARLEGLGFSGEEVRSSFVLGARGLPIDLVLYDNAREPAKTIANAEDAIQRKVDLYIQYCDDQAANDEVARRLAAARIPVLAVNYPVGNAPLYAADNRVAGRIAGEALGKFALTTWPGRVLAAAILGTVKDPSKAVQARIVGITEGMNRHLPNVAPLQLDSGGNFLEAQGQLRRFIAKESGAQILVATLDDATALAAKIAVETVGRVPDTVIVSQGCDPSVRGGASSNKVIHPNNRNSVVLGSVAYFLDRYGRDALPLAWKMLQGETVPARAFTSHVLVTASNVFRIYPPIDMN</sequence>
<dbReference type="AlphaFoldDB" id="A0A512NNE5"/>
<gene>
    <name evidence="2" type="ORF">RSO01_76180</name>
</gene>
<dbReference type="Pfam" id="PF13407">
    <property type="entry name" value="Peripla_BP_4"/>
    <property type="match status" value="1"/>
</dbReference>
<dbReference type="SUPFAM" id="SSF53822">
    <property type="entry name" value="Periplasmic binding protein-like I"/>
    <property type="match status" value="1"/>
</dbReference>
<proteinExistence type="predicted"/>
<organism evidence="2 3">
    <name type="scientific">Reyranella soli</name>
    <dbReference type="NCBI Taxonomy" id="1230389"/>
    <lineage>
        <taxon>Bacteria</taxon>
        <taxon>Pseudomonadati</taxon>
        <taxon>Pseudomonadota</taxon>
        <taxon>Alphaproteobacteria</taxon>
        <taxon>Hyphomicrobiales</taxon>
        <taxon>Reyranellaceae</taxon>
        <taxon>Reyranella</taxon>
    </lineage>
</organism>
<dbReference type="Gene3D" id="3.40.50.2300">
    <property type="match status" value="2"/>
</dbReference>
<evidence type="ECO:0000259" key="1">
    <source>
        <dbReference type="Pfam" id="PF13407"/>
    </source>
</evidence>
<keyword evidence="3" id="KW-1185">Reference proteome</keyword>
<dbReference type="InterPro" id="IPR028082">
    <property type="entry name" value="Peripla_BP_I"/>
</dbReference>
<name>A0A512NNE5_9HYPH</name>
<reference evidence="2 3" key="1">
    <citation type="submission" date="2019-07" db="EMBL/GenBank/DDBJ databases">
        <title>Whole genome shotgun sequence of Reyranella soli NBRC 108950.</title>
        <authorList>
            <person name="Hosoyama A."/>
            <person name="Uohara A."/>
            <person name="Ohji S."/>
            <person name="Ichikawa N."/>
        </authorList>
    </citation>
    <scope>NUCLEOTIDE SEQUENCE [LARGE SCALE GENOMIC DNA]</scope>
    <source>
        <strain evidence="2 3">NBRC 108950</strain>
    </source>
</reference>
<dbReference type="EMBL" id="BKAJ01000165">
    <property type="protein sequence ID" value="GEP60452.1"/>
    <property type="molecule type" value="Genomic_DNA"/>
</dbReference>